<evidence type="ECO:0000313" key="4">
    <source>
        <dbReference type="EMBL" id="CAB4640938.1"/>
    </source>
</evidence>
<dbReference type="PANTHER" id="PTHR43639:SF1">
    <property type="entry name" value="SHORT-CHAIN DEHYDROGENASE_REDUCTASE FAMILY PROTEIN"/>
    <property type="match status" value="1"/>
</dbReference>
<dbReference type="Gene3D" id="3.40.50.720">
    <property type="entry name" value="NAD(P)-binding Rossmann-like Domain"/>
    <property type="match status" value="1"/>
</dbReference>
<keyword evidence="2" id="KW-0560">Oxidoreductase</keyword>
<dbReference type="AlphaFoldDB" id="A0A6J6JWV4"/>
<dbReference type="PRINTS" id="PR00080">
    <property type="entry name" value="SDRFAMILY"/>
</dbReference>
<evidence type="ECO:0000259" key="3">
    <source>
        <dbReference type="SMART" id="SM00822"/>
    </source>
</evidence>
<gene>
    <name evidence="4" type="ORF">UFOPK2166_00200</name>
</gene>
<dbReference type="InterPro" id="IPR002347">
    <property type="entry name" value="SDR_fam"/>
</dbReference>
<dbReference type="NCBIfam" id="NF005559">
    <property type="entry name" value="PRK07231.1"/>
    <property type="match status" value="1"/>
</dbReference>
<dbReference type="GO" id="GO:0016491">
    <property type="term" value="F:oxidoreductase activity"/>
    <property type="evidence" value="ECO:0007669"/>
    <property type="project" value="UniProtKB-KW"/>
</dbReference>
<dbReference type="Pfam" id="PF13561">
    <property type="entry name" value="adh_short_C2"/>
    <property type="match status" value="1"/>
</dbReference>
<dbReference type="PROSITE" id="PS00061">
    <property type="entry name" value="ADH_SHORT"/>
    <property type="match status" value="1"/>
</dbReference>
<dbReference type="InterPro" id="IPR036291">
    <property type="entry name" value="NAD(P)-bd_dom_sf"/>
</dbReference>
<dbReference type="SMART" id="SM00822">
    <property type="entry name" value="PKS_KR"/>
    <property type="match status" value="1"/>
</dbReference>
<proteinExistence type="inferred from homology"/>
<dbReference type="EMBL" id="CAEZWB010000013">
    <property type="protein sequence ID" value="CAB4640938.1"/>
    <property type="molecule type" value="Genomic_DNA"/>
</dbReference>
<dbReference type="PRINTS" id="PR00081">
    <property type="entry name" value="GDHRDH"/>
</dbReference>
<accession>A0A6J6JWV4</accession>
<dbReference type="PANTHER" id="PTHR43639">
    <property type="entry name" value="OXIDOREDUCTASE, SHORT-CHAIN DEHYDROGENASE/REDUCTASE FAMILY (AFU_ORTHOLOGUE AFUA_5G02870)"/>
    <property type="match status" value="1"/>
</dbReference>
<dbReference type="InterPro" id="IPR057326">
    <property type="entry name" value="KR_dom"/>
</dbReference>
<evidence type="ECO:0000256" key="1">
    <source>
        <dbReference type="ARBA" id="ARBA00006484"/>
    </source>
</evidence>
<reference evidence="4" key="1">
    <citation type="submission" date="2020-05" db="EMBL/GenBank/DDBJ databases">
        <authorList>
            <person name="Chiriac C."/>
            <person name="Salcher M."/>
            <person name="Ghai R."/>
            <person name="Kavagutti S V."/>
        </authorList>
    </citation>
    <scope>NUCLEOTIDE SEQUENCE</scope>
</reference>
<protein>
    <submittedName>
        <fullName evidence="4">Unannotated protein</fullName>
    </submittedName>
</protein>
<dbReference type="InterPro" id="IPR020904">
    <property type="entry name" value="Sc_DH/Rdtase_CS"/>
</dbReference>
<name>A0A6J6JWV4_9ZZZZ</name>
<dbReference type="SUPFAM" id="SSF51735">
    <property type="entry name" value="NAD(P)-binding Rossmann-fold domains"/>
    <property type="match status" value="1"/>
</dbReference>
<dbReference type="FunFam" id="3.40.50.720:FF:000084">
    <property type="entry name" value="Short-chain dehydrogenase reductase"/>
    <property type="match status" value="1"/>
</dbReference>
<feature type="domain" description="Ketoreductase" evidence="3">
    <location>
        <begin position="17"/>
        <end position="200"/>
    </location>
</feature>
<sequence length="255" mass="27087">MPDSAVVAIAMSEFSGKVAIVTGSTSGIGEAIARRLSQLGASVVVNSSTSVEAGEKLAAELGPHALYVQADISNKEQGESLIDQTIKQFGQLDILINNAGWTQLIAHHNLEALTDDIFTRTFDVNVTGTWMLTKYAMPHLRKSQDGNVVNITSVAGVRAMGSSIAYSMSKAALNHMTILLAKACGPVRVNAVAPGLVETPWTKDWQNQHDGVKAITPLHRSATPEDCVEATLGLLRTTYATGQIFVVDGGLTQVM</sequence>
<organism evidence="4">
    <name type="scientific">freshwater metagenome</name>
    <dbReference type="NCBI Taxonomy" id="449393"/>
    <lineage>
        <taxon>unclassified sequences</taxon>
        <taxon>metagenomes</taxon>
        <taxon>ecological metagenomes</taxon>
    </lineage>
</organism>
<comment type="similarity">
    <text evidence="1">Belongs to the short-chain dehydrogenases/reductases (SDR) family.</text>
</comment>
<dbReference type="CDD" id="cd05233">
    <property type="entry name" value="SDR_c"/>
    <property type="match status" value="1"/>
</dbReference>
<evidence type="ECO:0000256" key="2">
    <source>
        <dbReference type="ARBA" id="ARBA00023002"/>
    </source>
</evidence>